<evidence type="ECO:0000313" key="12">
    <source>
        <dbReference type="Proteomes" id="UP000245535"/>
    </source>
</evidence>
<comment type="subcellular location">
    <subcellularLocation>
        <location evidence="1">Cell membrane</location>
        <topology evidence="1">Multi-pass membrane protein</topology>
    </subcellularLocation>
</comment>
<comment type="caution">
    <text evidence="11">The sequence shown here is derived from an EMBL/GenBank/DDBJ whole genome shotgun (WGS) entry which is preliminary data.</text>
</comment>
<dbReference type="GO" id="GO:0015297">
    <property type="term" value="F:antiporter activity"/>
    <property type="evidence" value="ECO:0007669"/>
    <property type="project" value="UniProtKB-KW"/>
</dbReference>
<dbReference type="InterPro" id="IPR048279">
    <property type="entry name" value="MdtK-like"/>
</dbReference>
<feature type="transmembrane region" description="Helical" evidence="10">
    <location>
        <begin position="352"/>
        <end position="370"/>
    </location>
</feature>
<evidence type="ECO:0000256" key="2">
    <source>
        <dbReference type="ARBA" id="ARBA00022448"/>
    </source>
</evidence>
<keyword evidence="5 10" id="KW-0812">Transmembrane</keyword>
<dbReference type="Proteomes" id="UP000245535">
    <property type="component" value="Unassembled WGS sequence"/>
</dbReference>
<sequence>MKAQISKYGDHYKANLKLALPVIISQVGQNLTVIVDNAMIGHYDTTSLASAAFSSSVFHILFVFGIGFCIGLTPLVGESNGNNKGSKLSKLFRHSFALNIPLSIILLIAFLIIQPLLFHMGQPADVVNQALPYYKLLSYSIIPLLVFFTCKQFAEGLSNTKPAMIFTILGNLLNVVLNYMFIYGNWGAPELGLVGAGIGTLVSRIFMALGMVLYVFSAKFFKSHIEGFFTWEFDKATISQILKVSIPIGLQFVLEVAAFAIGAIIVGQIGSIELAAHQIAMGAVSTSFMMAHSVSTAVTIRTSMLKGQGNIEKMREAAHAGYHIAVFIMGFWAMIFLIFRDQIILLHTTDEAVIAVASKMMFIAALFQFCDGLQVMSAGALRGISDVKIPTLIAGIAYWGISLPISYFLAMNSDLKEIGVWVGFLVGLTAASILLITRFELVTKRMSKARTVDTETEVLNTFA</sequence>
<feature type="transmembrane region" description="Helical" evidence="10">
    <location>
        <begin position="194"/>
        <end position="216"/>
    </location>
</feature>
<accession>A0A315ZHM4</accession>
<proteinExistence type="predicted"/>
<dbReference type="OrthoDB" id="9780160at2"/>
<dbReference type="InterPro" id="IPR050222">
    <property type="entry name" value="MATE_MdtK"/>
</dbReference>
<protein>
    <recommendedName>
        <fullName evidence="9">Multidrug-efflux transporter</fullName>
    </recommendedName>
</protein>
<feature type="transmembrane region" description="Helical" evidence="10">
    <location>
        <begin position="391"/>
        <end position="412"/>
    </location>
</feature>
<evidence type="ECO:0000256" key="1">
    <source>
        <dbReference type="ARBA" id="ARBA00004651"/>
    </source>
</evidence>
<evidence type="ECO:0000256" key="9">
    <source>
        <dbReference type="ARBA" id="ARBA00031636"/>
    </source>
</evidence>
<evidence type="ECO:0000256" key="8">
    <source>
        <dbReference type="ARBA" id="ARBA00023136"/>
    </source>
</evidence>
<feature type="transmembrane region" description="Helical" evidence="10">
    <location>
        <begin position="418"/>
        <end position="437"/>
    </location>
</feature>
<evidence type="ECO:0000256" key="7">
    <source>
        <dbReference type="ARBA" id="ARBA00023065"/>
    </source>
</evidence>
<dbReference type="AlphaFoldDB" id="A0A315ZHM4"/>
<keyword evidence="7" id="KW-0406">Ion transport</keyword>
<gene>
    <name evidence="11" type="ORF">BC781_1011074</name>
</gene>
<keyword evidence="3" id="KW-0050">Antiport</keyword>
<feature type="transmembrane region" description="Helical" evidence="10">
    <location>
        <begin position="57"/>
        <end position="76"/>
    </location>
</feature>
<organism evidence="11 12">
    <name type="scientific">Sediminitomix flava</name>
    <dbReference type="NCBI Taxonomy" id="379075"/>
    <lineage>
        <taxon>Bacteria</taxon>
        <taxon>Pseudomonadati</taxon>
        <taxon>Bacteroidota</taxon>
        <taxon>Cytophagia</taxon>
        <taxon>Cytophagales</taxon>
        <taxon>Flammeovirgaceae</taxon>
        <taxon>Sediminitomix</taxon>
    </lineage>
</organism>
<keyword evidence="12" id="KW-1185">Reference proteome</keyword>
<dbReference type="PANTHER" id="PTHR43298">
    <property type="entry name" value="MULTIDRUG RESISTANCE PROTEIN NORM-RELATED"/>
    <property type="match status" value="1"/>
</dbReference>
<evidence type="ECO:0000256" key="4">
    <source>
        <dbReference type="ARBA" id="ARBA00022475"/>
    </source>
</evidence>
<dbReference type="InterPro" id="IPR002528">
    <property type="entry name" value="MATE_fam"/>
</dbReference>
<evidence type="ECO:0000256" key="10">
    <source>
        <dbReference type="SAM" id="Phobius"/>
    </source>
</evidence>
<name>A0A315ZHM4_SEDFL</name>
<keyword evidence="4" id="KW-1003">Cell membrane</keyword>
<evidence type="ECO:0000256" key="6">
    <source>
        <dbReference type="ARBA" id="ARBA00022989"/>
    </source>
</evidence>
<keyword evidence="8 10" id="KW-0472">Membrane</keyword>
<feature type="transmembrane region" description="Helical" evidence="10">
    <location>
        <begin position="162"/>
        <end position="182"/>
    </location>
</feature>
<dbReference type="EMBL" id="QGDO01000001">
    <property type="protein sequence ID" value="PWJ44703.1"/>
    <property type="molecule type" value="Genomic_DNA"/>
</dbReference>
<reference evidence="11 12" key="1">
    <citation type="submission" date="2018-03" db="EMBL/GenBank/DDBJ databases">
        <title>Genomic Encyclopedia of Archaeal and Bacterial Type Strains, Phase II (KMG-II): from individual species to whole genera.</title>
        <authorList>
            <person name="Goeker M."/>
        </authorList>
    </citation>
    <scope>NUCLEOTIDE SEQUENCE [LARGE SCALE GENOMIC DNA]</scope>
    <source>
        <strain evidence="11 12">DSM 28229</strain>
    </source>
</reference>
<feature type="transmembrane region" description="Helical" evidence="10">
    <location>
        <begin position="96"/>
        <end position="118"/>
    </location>
</feature>
<feature type="transmembrane region" description="Helical" evidence="10">
    <location>
        <begin position="130"/>
        <end position="150"/>
    </location>
</feature>
<evidence type="ECO:0000256" key="5">
    <source>
        <dbReference type="ARBA" id="ARBA00022692"/>
    </source>
</evidence>
<dbReference type="PIRSF" id="PIRSF006603">
    <property type="entry name" value="DinF"/>
    <property type="match status" value="1"/>
</dbReference>
<feature type="transmembrane region" description="Helical" evidence="10">
    <location>
        <begin position="252"/>
        <end position="272"/>
    </location>
</feature>
<keyword evidence="6 10" id="KW-1133">Transmembrane helix</keyword>
<dbReference type="NCBIfam" id="TIGR00797">
    <property type="entry name" value="matE"/>
    <property type="match status" value="1"/>
</dbReference>
<dbReference type="GO" id="GO:0006811">
    <property type="term" value="P:monoatomic ion transport"/>
    <property type="evidence" value="ECO:0007669"/>
    <property type="project" value="UniProtKB-KW"/>
</dbReference>
<dbReference type="GO" id="GO:0042910">
    <property type="term" value="F:xenobiotic transmembrane transporter activity"/>
    <property type="evidence" value="ECO:0007669"/>
    <property type="project" value="InterPro"/>
</dbReference>
<feature type="transmembrane region" description="Helical" evidence="10">
    <location>
        <begin position="278"/>
        <end position="300"/>
    </location>
</feature>
<dbReference type="RefSeq" id="WP_109616177.1">
    <property type="nucleotide sequence ID" value="NZ_QGDO01000001.1"/>
</dbReference>
<dbReference type="CDD" id="cd13131">
    <property type="entry name" value="MATE_NorM_like"/>
    <property type="match status" value="1"/>
</dbReference>
<dbReference type="PANTHER" id="PTHR43298:SF2">
    <property type="entry name" value="FMN_FAD EXPORTER YEEO-RELATED"/>
    <property type="match status" value="1"/>
</dbReference>
<feature type="transmembrane region" description="Helical" evidence="10">
    <location>
        <begin position="320"/>
        <end position="340"/>
    </location>
</feature>
<keyword evidence="2" id="KW-0813">Transport</keyword>
<dbReference type="GO" id="GO:0005886">
    <property type="term" value="C:plasma membrane"/>
    <property type="evidence" value="ECO:0007669"/>
    <property type="project" value="UniProtKB-SubCell"/>
</dbReference>
<evidence type="ECO:0000256" key="3">
    <source>
        <dbReference type="ARBA" id="ARBA00022449"/>
    </source>
</evidence>
<dbReference type="Pfam" id="PF01554">
    <property type="entry name" value="MatE"/>
    <property type="match status" value="2"/>
</dbReference>
<evidence type="ECO:0000313" key="11">
    <source>
        <dbReference type="EMBL" id="PWJ44703.1"/>
    </source>
</evidence>